<dbReference type="RefSeq" id="XP_012695847.1">
    <property type="nucleotide sequence ID" value="XM_012840393.3"/>
</dbReference>
<dbReference type="PANTHER" id="PTHR10556">
    <property type="entry name" value="3-OXO-5-ALPHA-STEROID 4-DEHYDROGENASE"/>
    <property type="match status" value="1"/>
</dbReference>
<evidence type="ECO:0000256" key="6">
    <source>
        <dbReference type="ARBA" id="ARBA00022824"/>
    </source>
</evidence>
<keyword evidence="7" id="KW-0492">Microsome</keyword>
<dbReference type="Gene3D" id="1.20.120.1630">
    <property type="match status" value="1"/>
</dbReference>
<comment type="subcellular location">
    <subcellularLocation>
        <location evidence="2">Endoplasmic reticulum membrane</location>
        <topology evidence="2">Multi-pass membrane protein</topology>
    </subcellularLocation>
    <subcellularLocation>
        <location evidence="1">Microsome membrane</location>
        <topology evidence="1">Multi-pass membrane protein</topology>
    </subcellularLocation>
</comment>
<keyword evidence="8" id="KW-0521">NADP</keyword>
<keyword evidence="10 18" id="KW-1133">Transmembrane helix</keyword>
<proteinExistence type="inferred from homology"/>
<evidence type="ECO:0000256" key="12">
    <source>
        <dbReference type="ARBA" id="ARBA00023098"/>
    </source>
</evidence>
<dbReference type="EC" id="1.3.1.22" evidence="18"/>
<dbReference type="GO" id="GO:0006702">
    <property type="term" value="P:androgen biosynthetic process"/>
    <property type="evidence" value="ECO:0007669"/>
    <property type="project" value="UniProtKB-ARBA"/>
</dbReference>
<comment type="catalytic activity">
    <reaction evidence="15 18">
        <text>a 3-oxo-5alpha-steroid + NADP(+) = a 3-oxo-Delta(4)-steroid + NADPH + H(+)</text>
        <dbReference type="Rhea" id="RHEA:54384"/>
        <dbReference type="ChEBI" id="CHEBI:13601"/>
        <dbReference type="ChEBI" id="CHEBI:15378"/>
        <dbReference type="ChEBI" id="CHEBI:47909"/>
        <dbReference type="ChEBI" id="CHEBI:57783"/>
        <dbReference type="ChEBI" id="CHEBI:58349"/>
        <dbReference type="EC" id="1.3.1.22"/>
    </reaction>
</comment>
<keyword evidence="9" id="KW-0726">Sexual differentiation</keyword>
<gene>
    <name evidence="21" type="primary">LOC105911574</name>
</gene>
<evidence type="ECO:0000256" key="4">
    <source>
        <dbReference type="ARBA" id="ARBA00022692"/>
    </source>
</evidence>
<keyword evidence="4 18" id="KW-0812">Transmembrane</keyword>
<keyword evidence="11" id="KW-0560">Oxidoreductase</keyword>
<evidence type="ECO:0000256" key="11">
    <source>
        <dbReference type="ARBA" id="ARBA00023002"/>
    </source>
</evidence>
<feature type="transmembrane region" description="Helical" evidence="18">
    <location>
        <begin position="50"/>
        <end position="71"/>
    </location>
</feature>
<evidence type="ECO:0000256" key="3">
    <source>
        <dbReference type="ARBA" id="ARBA00007742"/>
    </source>
</evidence>
<dbReference type="GO" id="GO:0007548">
    <property type="term" value="P:sex differentiation"/>
    <property type="evidence" value="ECO:0007669"/>
    <property type="project" value="UniProtKB-KW"/>
</dbReference>
<evidence type="ECO:0000256" key="9">
    <source>
        <dbReference type="ARBA" id="ARBA00022928"/>
    </source>
</evidence>
<evidence type="ECO:0000313" key="21">
    <source>
        <dbReference type="RefSeq" id="XP_012695847.1"/>
    </source>
</evidence>
<dbReference type="AlphaFoldDB" id="A0A6P3WDT6"/>
<dbReference type="PROSITE" id="PS50244">
    <property type="entry name" value="S5A_REDUCTASE"/>
    <property type="match status" value="1"/>
</dbReference>
<dbReference type="InterPro" id="IPR016636">
    <property type="entry name" value="3-oxo-5-alpha-steroid_4-DH"/>
</dbReference>
<evidence type="ECO:0000256" key="18">
    <source>
        <dbReference type="PIRNR" id="PIRNR015596"/>
    </source>
</evidence>
<evidence type="ECO:0000256" key="17">
    <source>
        <dbReference type="ARBA" id="ARBA00049397"/>
    </source>
</evidence>
<keyword evidence="6" id="KW-0256">Endoplasmic reticulum</keyword>
<evidence type="ECO:0000256" key="16">
    <source>
        <dbReference type="ARBA" id="ARBA00048292"/>
    </source>
</evidence>
<sequence length="253" mass="29141">MECQGVVLQYLSIILILSSLLNLLRFWKTPAFYGRYQDPSSSGWVMPANVAWFLQELPAFLCPLLLLLFTAHEASSMGMYILCGMFGLHYFHRTFIYAPLTCGQPFPVDIMLYASAFCVANGLMQGHYLLHCATYETTWLTVIQLVIGSILFYLGMAINIHSDSILRNLRKPGETTYKIPRGGLFEYVSCANYFGEILEWLGYTIAACSLPSFSFTFFSWCFIIPRAHNHHRFYREQFEDYPKSRRCIIPFIC</sequence>
<evidence type="ECO:0000259" key="19">
    <source>
        <dbReference type="Pfam" id="PF02544"/>
    </source>
</evidence>
<keyword evidence="20" id="KW-1185">Reference proteome</keyword>
<feature type="transmembrane region" description="Helical" evidence="18">
    <location>
        <begin position="7"/>
        <end position="27"/>
    </location>
</feature>
<evidence type="ECO:0000256" key="7">
    <source>
        <dbReference type="ARBA" id="ARBA00022848"/>
    </source>
</evidence>
<evidence type="ECO:0000313" key="20">
    <source>
        <dbReference type="Proteomes" id="UP000515152"/>
    </source>
</evidence>
<dbReference type="GO" id="GO:0047751">
    <property type="term" value="F:3-oxo-5-alpha-steroid 4-dehydrogenase (NADP+) activity"/>
    <property type="evidence" value="ECO:0007669"/>
    <property type="project" value="UniProtKB-EC"/>
</dbReference>
<accession>A0A6P3WDT6</accession>
<dbReference type="GO" id="GO:0005789">
    <property type="term" value="C:endoplasmic reticulum membrane"/>
    <property type="evidence" value="ECO:0007669"/>
    <property type="project" value="UniProtKB-SubCell"/>
</dbReference>
<feature type="domain" description="3-oxo-5-alpha-steroid 4-dehydrogenase C-terminal" evidence="19">
    <location>
        <begin position="105"/>
        <end position="252"/>
    </location>
</feature>
<dbReference type="FunFam" id="1.20.120.1630:FF:000002">
    <property type="entry name" value="Steroid 5 alpha-reductase 1"/>
    <property type="match status" value="1"/>
</dbReference>
<feature type="transmembrane region" description="Helical" evidence="18">
    <location>
        <begin position="200"/>
        <end position="225"/>
    </location>
</feature>
<comment type="function">
    <text evidence="18">Converts testosterone into 5-alpha-dihydrotestosterone and progesterone or corticosterone into their corresponding 5-alpha-3-oxosteroids. It plays a central role in sexual differentiation and androgen physiology.</text>
</comment>
<dbReference type="Pfam" id="PF02544">
    <property type="entry name" value="Steroid_dh"/>
    <property type="match status" value="1"/>
</dbReference>
<evidence type="ECO:0000256" key="1">
    <source>
        <dbReference type="ARBA" id="ARBA00004154"/>
    </source>
</evidence>
<reference evidence="21" key="1">
    <citation type="submission" date="2025-08" db="UniProtKB">
        <authorList>
            <consortium name="RefSeq"/>
        </authorList>
    </citation>
    <scope>IDENTIFICATION</scope>
</reference>
<dbReference type="KEGG" id="char:105911574"/>
<keyword evidence="13 18" id="KW-0472">Membrane</keyword>
<name>A0A6P3WDT6_CLUHA</name>
<feature type="transmembrane region" description="Helical" evidence="18">
    <location>
        <begin position="78"/>
        <end position="98"/>
    </location>
</feature>
<evidence type="ECO:0000256" key="13">
    <source>
        <dbReference type="ARBA" id="ARBA00023136"/>
    </source>
</evidence>
<dbReference type="Proteomes" id="UP000515152">
    <property type="component" value="Chromosome 13"/>
</dbReference>
<keyword evidence="12" id="KW-0443">Lipid metabolism</keyword>
<feature type="transmembrane region" description="Helical" evidence="18">
    <location>
        <begin position="137"/>
        <end position="160"/>
    </location>
</feature>
<evidence type="ECO:0000256" key="10">
    <source>
        <dbReference type="ARBA" id="ARBA00022989"/>
    </source>
</evidence>
<dbReference type="PANTHER" id="PTHR10556:SF37">
    <property type="entry name" value="3-OXO-5-ALPHA-STEROID 4-DEHYDROGENASE 2"/>
    <property type="match status" value="1"/>
</dbReference>
<dbReference type="InterPro" id="IPR001104">
    <property type="entry name" value="3-oxo-5_a-steroid_4-DH_C"/>
</dbReference>
<comment type="similarity">
    <text evidence="3 18">Belongs to the steroid 5-alpha reductase family.</text>
</comment>
<dbReference type="PIRSF" id="PIRSF015596">
    <property type="entry name" value="5_alpha-SR2"/>
    <property type="match status" value="1"/>
</dbReference>
<comment type="catalytic activity">
    <reaction evidence="17">
        <text>17beta-hydroxy-5alpha-androstan-3-one + NADP(+) = testosterone + NADPH + H(+)</text>
        <dbReference type="Rhea" id="RHEA:50820"/>
        <dbReference type="ChEBI" id="CHEBI:15378"/>
        <dbReference type="ChEBI" id="CHEBI:16330"/>
        <dbReference type="ChEBI" id="CHEBI:17347"/>
        <dbReference type="ChEBI" id="CHEBI:57783"/>
        <dbReference type="ChEBI" id="CHEBI:58349"/>
        <dbReference type="EC" id="1.3.1.22"/>
    </reaction>
    <physiologicalReaction direction="right-to-left" evidence="17">
        <dbReference type="Rhea" id="RHEA:50822"/>
    </physiologicalReaction>
</comment>
<protein>
    <recommendedName>
        <fullName evidence="18">3-oxo-5-alpha-steroid 4-dehydrogenase</fullName>
        <ecNumber evidence="18">1.3.1.22</ecNumber>
    </recommendedName>
</protein>
<evidence type="ECO:0000256" key="15">
    <source>
        <dbReference type="ARBA" id="ARBA00048164"/>
    </source>
</evidence>
<dbReference type="InterPro" id="IPR039357">
    <property type="entry name" value="SRD5A/TECR"/>
</dbReference>
<dbReference type="GeneID" id="105911574"/>
<evidence type="ECO:0000256" key="14">
    <source>
        <dbReference type="ARBA" id="ARBA00045549"/>
    </source>
</evidence>
<evidence type="ECO:0000256" key="2">
    <source>
        <dbReference type="ARBA" id="ARBA00004477"/>
    </source>
</evidence>
<dbReference type="GO" id="GO:0030154">
    <property type="term" value="P:cell differentiation"/>
    <property type="evidence" value="ECO:0007669"/>
    <property type="project" value="UniProtKB-KW"/>
</dbReference>
<comment type="function">
    <text evidence="14">Converts testosterone (T) into 5-alpha-dihydrotestosterone (DHT) and progesterone or corticosterone into their corresponding 5-alpha-3-oxosteroids. It plays a central role in sexual differentiation and androgen physiology.</text>
</comment>
<organism evidence="20 21">
    <name type="scientific">Clupea harengus</name>
    <name type="common">Atlantic herring</name>
    <dbReference type="NCBI Taxonomy" id="7950"/>
    <lineage>
        <taxon>Eukaryota</taxon>
        <taxon>Metazoa</taxon>
        <taxon>Chordata</taxon>
        <taxon>Craniata</taxon>
        <taxon>Vertebrata</taxon>
        <taxon>Euteleostomi</taxon>
        <taxon>Actinopterygii</taxon>
        <taxon>Neopterygii</taxon>
        <taxon>Teleostei</taxon>
        <taxon>Clupei</taxon>
        <taxon>Clupeiformes</taxon>
        <taxon>Clupeoidei</taxon>
        <taxon>Clupeidae</taxon>
        <taxon>Clupea</taxon>
    </lineage>
</organism>
<dbReference type="OrthoDB" id="5788137at2759"/>
<keyword evidence="5" id="KW-0221">Differentiation</keyword>
<evidence type="ECO:0000256" key="5">
    <source>
        <dbReference type="ARBA" id="ARBA00022782"/>
    </source>
</evidence>
<feature type="transmembrane region" description="Helical" evidence="18">
    <location>
        <begin position="110"/>
        <end position="130"/>
    </location>
</feature>
<evidence type="ECO:0000256" key="8">
    <source>
        <dbReference type="ARBA" id="ARBA00022857"/>
    </source>
</evidence>
<comment type="catalytic activity">
    <reaction evidence="16">
        <text>5alpha-pregnane-3,20-dione + NADP(+) = progesterone + NADPH + H(+)</text>
        <dbReference type="Rhea" id="RHEA:21952"/>
        <dbReference type="ChEBI" id="CHEBI:15378"/>
        <dbReference type="ChEBI" id="CHEBI:17026"/>
        <dbReference type="ChEBI" id="CHEBI:28952"/>
        <dbReference type="ChEBI" id="CHEBI:57783"/>
        <dbReference type="ChEBI" id="CHEBI:58349"/>
        <dbReference type="EC" id="1.3.1.22"/>
    </reaction>
    <physiologicalReaction direction="right-to-left" evidence="16">
        <dbReference type="Rhea" id="RHEA:21954"/>
    </physiologicalReaction>
</comment>